<dbReference type="AlphaFoldDB" id="A0A9X2J4Y5"/>
<keyword evidence="6" id="KW-0560">Oxidoreductase</keyword>
<evidence type="ECO:0000256" key="3">
    <source>
        <dbReference type="ARBA" id="ARBA00012929"/>
    </source>
</evidence>
<comment type="caution">
    <text evidence="8">The sequence shown here is derived from an EMBL/GenBank/DDBJ whole genome shotgun (WGS) entry which is preliminary data.</text>
</comment>
<dbReference type="GO" id="GO:0048270">
    <property type="term" value="F:methionine adenosyltransferase regulator activity"/>
    <property type="evidence" value="ECO:0007669"/>
    <property type="project" value="TreeGrafter"/>
</dbReference>
<dbReference type="GO" id="GO:0006556">
    <property type="term" value="P:S-adenosylmethionine biosynthetic process"/>
    <property type="evidence" value="ECO:0007669"/>
    <property type="project" value="TreeGrafter"/>
</dbReference>
<sequence length="295" mass="32973">MRILITGASGLLGRSVFKQLSSNPVFSVTGTAFSRAGENLIRLDLSDCEAVKTCLQQVNPDIVIHCAAERWPDRCADSPDTAWQLNVRSTEFLAKYCNENDTQLVYISTDYVFDGSTPPYKADDNPNPVNFYGRSKLAGEEAVLNNGNHWVLRLPWLFGPVAYLEESGITALLDTLREQKPVTLDHWAIRFPTSVEEVAEVLEQCLLRIRSGINFEGIYQWSGDTACTRYELAHIIAKACNLNAEHLSAESEPNFTVPRPYNCQLDKSKLTDMGISGSEPLEQQLLRNLKPFIAD</sequence>
<dbReference type="InterPro" id="IPR005913">
    <property type="entry name" value="dTDP_dehydrorham_reduct"/>
</dbReference>
<dbReference type="GO" id="GO:0048269">
    <property type="term" value="C:methionine adenosyltransferase complex"/>
    <property type="evidence" value="ECO:0007669"/>
    <property type="project" value="TreeGrafter"/>
</dbReference>
<evidence type="ECO:0000256" key="6">
    <source>
        <dbReference type="RuleBase" id="RU364082"/>
    </source>
</evidence>
<dbReference type="CDD" id="cd05254">
    <property type="entry name" value="dTDP_HR_like_SDR_e"/>
    <property type="match status" value="1"/>
</dbReference>
<organism evidence="8 9">
    <name type="scientific">Microbulbifer okhotskensis</name>
    <dbReference type="NCBI Taxonomy" id="2926617"/>
    <lineage>
        <taxon>Bacteria</taxon>
        <taxon>Pseudomonadati</taxon>
        <taxon>Pseudomonadota</taxon>
        <taxon>Gammaproteobacteria</taxon>
        <taxon>Cellvibrionales</taxon>
        <taxon>Microbulbiferaceae</taxon>
        <taxon>Microbulbifer</taxon>
    </lineage>
</organism>
<reference evidence="8" key="1">
    <citation type="journal article" date="2022" name="Arch. Microbiol.">
        <title>Microbulbifer okhotskensis sp. nov., isolated from a deep bottom sediment of the Okhotsk Sea.</title>
        <authorList>
            <person name="Romanenko L."/>
            <person name="Kurilenko V."/>
            <person name="Otstavnykh N."/>
            <person name="Velansky P."/>
            <person name="Isaeva M."/>
            <person name="Mikhailov V."/>
        </authorList>
    </citation>
    <scope>NUCLEOTIDE SEQUENCE</scope>
    <source>
        <strain evidence="8">OS29</strain>
    </source>
</reference>
<dbReference type="EMBL" id="JALBWM010000015">
    <property type="protein sequence ID" value="MCO1333794.1"/>
    <property type="molecule type" value="Genomic_DNA"/>
</dbReference>
<evidence type="ECO:0000256" key="2">
    <source>
        <dbReference type="ARBA" id="ARBA00010944"/>
    </source>
</evidence>
<gene>
    <name evidence="8" type="ORF">MO867_05515</name>
</gene>
<keyword evidence="9" id="KW-1185">Reference proteome</keyword>
<evidence type="ECO:0000313" key="9">
    <source>
        <dbReference type="Proteomes" id="UP001139028"/>
    </source>
</evidence>
<feature type="domain" description="RmlD-like substrate binding" evidence="7">
    <location>
        <begin position="1"/>
        <end position="288"/>
    </location>
</feature>
<proteinExistence type="inferred from homology"/>
<evidence type="ECO:0000259" key="7">
    <source>
        <dbReference type="Pfam" id="PF04321"/>
    </source>
</evidence>
<dbReference type="Pfam" id="PF04321">
    <property type="entry name" value="RmlD_sub_bind"/>
    <property type="match status" value="1"/>
</dbReference>
<accession>A0A9X2J4Y5</accession>
<evidence type="ECO:0000256" key="5">
    <source>
        <dbReference type="ARBA" id="ARBA00048200"/>
    </source>
</evidence>
<comment type="pathway">
    <text evidence="1 6">Carbohydrate biosynthesis; dTDP-L-rhamnose biosynthesis.</text>
</comment>
<evidence type="ECO:0000256" key="4">
    <source>
        <dbReference type="ARBA" id="ARBA00017099"/>
    </source>
</evidence>
<dbReference type="InterPro" id="IPR036291">
    <property type="entry name" value="NAD(P)-bd_dom_sf"/>
</dbReference>
<comment type="function">
    <text evidence="6">Catalyzes the reduction of dTDP-6-deoxy-L-lyxo-4-hexulose to yield dTDP-L-rhamnose.</text>
</comment>
<comment type="catalytic activity">
    <reaction evidence="5 6">
        <text>dTDP-beta-L-rhamnose + NADP(+) = dTDP-4-dehydro-beta-L-rhamnose + NADPH + H(+)</text>
        <dbReference type="Rhea" id="RHEA:21796"/>
        <dbReference type="ChEBI" id="CHEBI:15378"/>
        <dbReference type="ChEBI" id="CHEBI:57510"/>
        <dbReference type="ChEBI" id="CHEBI:57783"/>
        <dbReference type="ChEBI" id="CHEBI:58349"/>
        <dbReference type="ChEBI" id="CHEBI:62830"/>
        <dbReference type="EC" id="1.1.1.133"/>
    </reaction>
</comment>
<dbReference type="FunFam" id="3.40.50.720:FF:000357">
    <property type="entry name" value="Methionine adenosyltransferase 2 subunit beta"/>
    <property type="match status" value="1"/>
</dbReference>
<dbReference type="RefSeq" id="WP_252465241.1">
    <property type="nucleotide sequence ID" value="NZ_JALBWM010000015.1"/>
</dbReference>
<evidence type="ECO:0000256" key="1">
    <source>
        <dbReference type="ARBA" id="ARBA00004781"/>
    </source>
</evidence>
<comment type="similarity">
    <text evidence="2 6">Belongs to the dTDP-4-dehydrorhamnose reductase family.</text>
</comment>
<dbReference type="EC" id="1.1.1.133" evidence="3 6"/>
<dbReference type="Gene3D" id="3.40.50.720">
    <property type="entry name" value="NAD(P)-binding Rossmann-like Domain"/>
    <property type="match status" value="1"/>
</dbReference>
<dbReference type="SUPFAM" id="SSF51735">
    <property type="entry name" value="NAD(P)-binding Rossmann-fold domains"/>
    <property type="match status" value="1"/>
</dbReference>
<protein>
    <recommendedName>
        <fullName evidence="4 6">dTDP-4-dehydrorhamnose reductase</fullName>
        <ecNumber evidence="3 6">1.1.1.133</ecNumber>
    </recommendedName>
</protein>
<dbReference type="InterPro" id="IPR029903">
    <property type="entry name" value="RmlD-like-bd"/>
</dbReference>
<evidence type="ECO:0000313" key="8">
    <source>
        <dbReference type="EMBL" id="MCO1333794.1"/>
    </source>
</evidence>
<dbReference type="Proteomes" id="UP001139028">
    <property type="component" value="Unassembled WGS sequence"/>
</dbReference>
<name>A0A9X2J4Y5_9GAMM</name>
<dbReference type="PANTHER" id="PTHR10491:SF4">
    <property type="entry name" value="METHIONINE ADENOSYLTRANSFERASE 2 SUBUNIT BETA"/>
    <property type="match status" value="1"/>
</dbReference>
<dbReference type="GO" id="GO:0008831">
    <property type="term" value="F:dTDP-4-dehydrorhamnose reductase activity"/>
    <property type="evidence" value="ECO:0007669"/>
    <property type="project" value="UniProtKB-EC"/>
</dbReference>
<comment type="cofactor">
    <cofactor evidence="6">
        <name>Mg(2+)</name>
        <dbReference type="ChEBI" id="CHEBI:18420"/>
    </cofactor>
    <text evidence="6">Binds 1 Mg(2+) ion per monomer.</text>
</comment>
<dbReference type="PANTHER" id="PTHR10491">
    <property type="entry name" value="DTDP-4-DEHYDRORHAMNOSE REDUCTASE"/>
    <property type="match status" value="1"/>
</dbReference>
<keyword evidence="6" id="KW-0521">NADP</keyword>